<dbReference type="EMBL" id="JARIHO010000017">
    <property type="protein sequence ID" value="KAJ7348582.1"/>
    <property type="molecule type" value="Genomic_DNA"/>
</dbReference>
<keyword evidence="2" id="KW-0560">Oxidoreductase</keyword>
<comment type="caution">
    <text evidence="3">The sequence shown here is derived from an EMBL/GenBank/DDBJ whole genome shotgun (WGS) entry which is preliminary data.</text>
</comment>
<evidence type="ECO:0000256" key="2">
    <source>
        <dbReference type="ARBA" id="ARBA00023002"/>
    </source>
</evidence>
<sequence>SAVLITGTSIGGIGFEAARVMAKHANLVIITGYNPERHLLSEEAIKKDVPSATVRPLSLDLSSFASVRRAAAEVNEYPEPLHILIHNAAGGAASFKLTVDGLESQFATNHFGPFLLTKLLAPKLLAVRTTSYVPRVVFVASAAHARGPGVDFAMLRRPDPAAKYNTLMVYHQVKCANVTTAIELSRRAHGKLNAYSLHPGGKRVFLLSGSLTADGKPNTDTHEWKTISQGAATTVAAAFDPRLNDKSGAYLVDSTEANDAVAPHCSDPTNGEKLWTITEEITGEKFIF</sequence>
<name>A0AAD7ERX1_9AGAR</name>
<protein>
    <submittedName>
        <fullName evidence="3">Uncharacterized protein</fullName>
    </submittedName>
</protein>
<evidence type="ECO:0000256" key="1">
    <source>
        <dbReference type="ARBA" id="ARBA00006484"/>
    </source>
</evidence>
<dbReference type="GO" id="GO:0016491">
    <property type="term" value="F:oxidoreductase activity"/>
    <property type="evidence" value="ECO:0007669"/>
    <property type="project" value="UniProtKB-KW"/>
</dbReference>
<dbReference type="Pfam" id="PF00106">
    <property type="entry name" value="adh_short"/>
    <property type="match status" value="1"/>
</dbReference>
<dbReference type="SUPFAM" id="SSF51735">
    <property type="entry name" value="NAD(P)-binding Rossmann-fold domains"/>
    <property type="match status" value="1"/>
</dbReference>
<dbReference type="PANTHER" id="PTHR24320">
    <property type="entry name" value="RETINOL DEHYDROGENASE"/>
    <property type="match status" value="1"/>
</dbReference>
<accession>A0AAD7ERX1</accession>
<feature type="non-terminal residue" evidence="3">
    <location>
        <position position="288"/>
    </location>
</feature>
<dbReference type="Gene3D" id="3.40.50.720">
    <property type="entry name" value="NAD(P)-binding Rossmann-like Domain"/>
    <property type="match status" value="1"/>
</dbReference>
<keyword evidence="4" id="KW-1185">Reference proteome</keyword>
<evidence type="ECO:0000313" key="4">
    <source>
        <dbReference type="Proteomes" id="UP001218218"/>
    </source>
</evidence>
<dbReference type="PANTHER" id="PTHR24320:SF283">
    <property type="entry name" value="RETINOL DEHYDROGENASE 11"/>
    <property type="match status" value="1"/>
</dbReference>
<reference evidence="3" key="1">
    <citation type="submission" date="2023-03" db="EMBL/GenBank/DDBJ databases">
        <title>Massive genome expansion in bonnet fungi (Mycena s.s.) driven by repeated elements and novel gene families across ecological guilds.</title>
        <authorList>
            <consortium name="Lawrence Berkeley National Laboratory"/>
            <person name="Harder C.B."/>
            <person name="Miyauchi S."/>
            <person name="Viragh M."/>
            <person name="Kuo A."/>
            <person name="Thoen E."/>
            <person name="Andreopoulos B."/>
            <person name="Lu D."/>
            <person name="Skrede I."/>
            <person name="Drula E."/>
            <person name="Henrissat B."/>
            <person name="Morin E."/>
            <person name="Kohler A."/>
            <person name="Barry K."/>
            <person name="LaButti K."/>
            <person name="Morin E."/>
            <person name="Salamov A."/>
            <person name="Lipzen A."/>
            <person name="Mereny Z."/>
            <person name="Hegedus B."/>
            <person name="Baldrian P."/>
            <person name="Stursova M."/>
            <person name="Weitz H."/>
            <person name="Taylor A."/>
            <person name="Grigoriev I.V."/>
            <person name="Nagy L.G."/>
            <person name="Martin F."/>
            <person name="Kauserud H."/>
        </authorList>
    </citation>
    <scope>NUCLEOTIDE SEQUENCE</scope>
    <source>
        <strain evidence="3">CBHHK002</strain>
    </source>
</reference>
<dbReference type="InterPro" id="IPR036291">
    <property type="entry name" value="NAD(P)-bd_dom_sf"/>
</dbReference>
<comment type="similarity">
    <text evidence="1">Belongs to the short-chain dehydrogenases/reductases (SDR) family.</text>
</comment>
<dbReference type="InterPro" id="IPR002347">
    <property type="entry name" value="SDR_fam"/>
</dbReference>
<organism evidence="3 4">
    <name type="scientific">Mycena albidolilacea</name>
    <dbReference type="NCBI Taxonomy" id="1033008"/>
    <lineage>
        <taxon>Eukaryota</taxon>
        <taxon>Fungi</taxon>
        <taxon>Dikarya</taxon>
        <taxon>Basidiomycota</taxon>
        <taxon>Agaricomycotina</taxon>
        <taxon>Agaricomycetes</taxon>
        <taxon>Agaricomycetidae</taxon>
        <taxon>Agaricales</taxon>
        <taxon>Marasmiineae</taxon>
        <taxon>Mycenaceae</taxon>
        <taxon>Mycena</taxon>
    </lineage>
</organism>
<gene>
    <name evidence="3" type="ORF">DFH08DRAFT_698600</name>
</gene>
<proteinExistence type="inferred from homology"/>
<evidence type="ECO:0000313" key="3">
    <source>
        <dbReference type="EMBL" id="KAJ7348582.1"/>
    </source>
</evidence>
<dbReference type="AlphaFoldDB" id="A0AAD7ERX1"/>
<dbReference type="Proteomes" id="UP001218218">
    <property type="component" value="Unassembled WGS sequence"/>
</dbReference>